<feature type="region of interest" description="Disordered" evidence="1">
    <location>
        <begin position="259"/>
        <end position="287"/>
    </location>
</feature>
<dbReference type="Proteomes" id="UP000256964">
    <property type="component" value="Unassembled WGS sequence"/>
</dbReference>
<proteinExistence type="predicted"/>
<feature type="compositionally biased region" description="Basic and acidic residues" evidence="1">
    <location>
        <begin position="855"/>
        <end position="866"/>
    </location>
</feature>
<feature type="compositionally biased region" description="Polar residues" evidence="1">
    <location>
        <begin position="835"/>
        <end position="854"/>
    </location>
</feature>
<feature type="region of interest" description="Disordered" evidence="1">
    <location>
        <begin position="985"/>
        <end position="1006"/>
    </location>
</feature>
<organism evidence="3 4">
    <name type="scientific">Lentinus brumalis</name>
    <dbReference type="NCBI Taxonomy" id="2498619"/>
    <lineage>
        <taxon>Eukaryota</taxon>
        <taxon>Fungi</taxon>
        <taxon>Dikarya</taxon>
        <taxon>Basidiomycota</taxon>
        <taxon>Agaricomycotina</taxon>
        <taxon>Agaricomycetes</taxon>
        <taxon>Polyporales</taxon>
        <taxon>Polyporaceae</taxon>
        <taxon>Lentinus</taxon>
    </lineage>
</organism>
<evidence type="ECO:0000256" key="2">
    <source>
        <dbReference type="SAM" id="SignalP"/>
    </source>
</evidence>
<feature type="region of interest" description="Disordered" evidence="1">
    <location>
        <begin position="810"/>
        <end position="901"/>
    </location>
</feature>
<dbReference type="OrthoDB" id="10663664at2759"/>
<feature type="region of interest" description="Disordered" evidence="1">
    <location>
        <begin position="404"/>
        <end position="429"/>
    </location>
</feature>
<accession>A0A371DFG0</accession>
<feature type="region of interest" description="Disordered" evidence="1">
    <location>
        <begin position="211"/>
        <end position="238"/>
    </location>
</feature>
<protein>
    <submittedName>
        <fullName evidence="3">Uncharacterized protein</fullName>
    </submittedName>
</protein>
<keyword evidence="4" id="KW-1185">Reference proteome</keyword>
<evidence type="ECO:0000313" key="3">
    <source>
        <dbReference type="EMBL" id="RDX51232.1"/>
    </source>
</evidence>
<feature type="region of interest" description="Disordered" evidence="1">
    <location>
        <begin position="531"/>
        <end position="594"/>
    </location>
</feature>
<gene>
    <name evidence="3" type="ORF">OH76DRAFT_1401532</name>
</gene>
<feature type="compositionally biased region" description="Basic and acidic residues" evidence="1">
    <location>
        <begin position="223"/>
        <end position="232"/>
    </location>
</feature>
<feature type="region of interest" description="Disordered" evidence="1">
    <location>
        <begin position="928"/>
        <end position="947"/>
    </location>
</feature>
<keyword evidence="2" id="KW-0732">Signal</keyword>
<feature type="compositionally biased region" description="Low complexity" evidence="1">
    <location>
        <begin position="887"/>
        <end position="896"/>
    </location>
</feature>
<feature type="compositionally biased region" description="Basic and acidic residues" evidence="1">
    <location>
        <begin position="409"/>
        <end position="423"/>
    </location>
</feature>
<dbReference type="EMBL" id="KZ857395">
    <property type="protein sequence ID" value="RDX51232.1"/>
    <property type="molecule type" value="Genomic_DNA"/>
</dbReference>
<feature type="signal peptide" evidence="2">
    <location>
        <begin position="1"/>
        <end position="26"/>
    </location>
</feature>
<sequence length="1283" mass="137778">MATLLSFSYFGLSVLALTLAPDRILSLSPVPVPRALLWTLRKFLASTASYIGRLLLRHLHQRMVDRPPPTLSWSPCLALLGRTNFSWFAWSIVHEGLGSIQGSDLIRPLGASRPSSVSPAHVPYVPGLFTPSQLLSAYRYLHCSIYPLLVIPRLAIHPHLILVRLLSDQSDDRNIFVLHRAHAQGGHVLSPVSDSALACADEAGSRRTLGIEALHGNVNEDTQPDRSPRTRLSECANAESEDSDVQVCNALPAVVSRIDDFDASNPRELSDRSETEQSPGSHGSERVLIPADASDADDVGGTPPRGAFEHAGLRNADLLQSCEQLHVLSQAGLETFLACSRVPGAFDDEDDGTSLQDLSTTGLGLTLERNCWQAHSDLFDTEADFIPGAWPIYKPRLHAVESVDVDSEPGTRERREDVSRHASSEANEEACAITSVAPGPSHGTPGTVLLPPSRLVSTYVYRYYPIRFLLTPTRVRIQPHSVQVLLRLSDGLVVLQCSPGIAECPVRPMRRSAVVLDLIIRSRSYGIEHEVRVRSQPHSHLLEQATTDDGVGMEEDDRGTLSGAPVLDRDPPKSRQTSDNAEESVPVHASSRPAHLRQHLYSDLNEEVTSNSADTADEDEDVHVAATLTAAPTADLLESVIDLPPCQFWSEHEEAVNIPSSSADCTHEFLAHVCSDSNEETTADFDVATSHDQDVANLCSSGSDSVGCTPSDIHAGTPSGSGCDPDHGDVTAATSTVVVTDLSPIIPLNAPEHVQGVGLASAAPPDAASELRPQLNFPLSRNTTASNSPHATMVSTVVWRSGLPVGRPRLERLQVPATTAPGAYRIGGPRRSSSEPHTQVSPNFASCSTRSEGNTQHDDDNLREPEPDASPMRVPEADHDADGDTQSASPTSSSSSKRYPYIMRAVSQRRTRRLVWAATDRDVDIRERERPHTYTYEPPPTPTRIPRAATPPLQSLIAHLKDDSDLSVDTFETCVSSGFSVTASTSTLGSRSVSSRQPSSHTTSTLDLSSDLFGDFSLPELPPPSSTSTSGAKEVVPALDLPAGLFEPFALPLLSLSSYPSSSSSTSQSASSTLVSADAVDSSAGPQTERKVPAELPRVVFPSSESESLEEALLDHFSTFQSTYAESVRSSYAHSLAEVGVRQEKGKGKDKWWRSLSLKARPTAESDSENPKSSTKLKLKRLVSLSAVRGPERRASLKEKRATWDGRDPVQAASEVGFLGHGGNTGSGILAGEGLGRRGKRKAALSLRSTASASTCASGPSVASGDSGSVRGLDVRMLPRYNA</sequence>
<name>A0A371DFG0_9APHY</name>
<reference evidence="3 4" key="1">
    <citation type="journal article" date="2018" name="Biotechnol. Biofuels">
        <title>Integrative visual omics of the white-rot fungus Polyporus brumalis exposes the biotechnological potential of its oxidative enzymes for delignifying raw plant biomass.</title>
        <authorList>
            <person name="Miyauchi S."/>
            <person name="Rancon A."/>
            <person name="Drula E."/>
            <person name="Hage H."/>
            <person name="Chaduli D."/>
            <person name="Favel A."/>
            <person name="Grisel S."/>
            <person name="Henrissat B."/>
            <person name="Herpoel-Gimbert I."/>
            <person name="Ruiz-Duenas F.J."/>
            <person name="Chevret D."/>
            <person name="Hainaut M."/>
            <person name="Lin J."/>
            <person name="Wang M."/>
            <person name="Pangilinan J."/>
            <person name="Lipzen A."/>
            <person name="Lesage-Meessen L."/>
            <person name="Navarro D."/>
            <person name="Riley R."/>
            <person name="Grigoriev I.V."/>
            <person name="Zhou S."/>
            <person name="Raouche S."/>
            <person name="Rosso M.N."/>
        </authorList>
    </citation>
    <scope>NUCLEOTIDE SEQUENCE [LARGE SCALE GENOMIC DNA]</scope>
    <source>
        <strain evidence="3 4">BRFM 1820</strain>
    </source>
</reference>
<feature type="chain" id="PRO_5016804512" evidence="2">
    <location>
        <begin position="27"/>
        <end position="1283"/>
    </location>
</feature>
<feature type="region of interest" description="Disordered" evidence="1">
    <location>
        <begin position="1240"/>
        <end position="1271"/>
    </location>
</feature>
<evidence type="ECO:0000256" key="1">
    <source>
        <dbReference type="SAM" id="MobiDB-lite"/>
    </source>
</evidence>
<evidence type="ECO:0000313" key="4">
    <source>
        <dbReference type="Proteomes" id="UP000256964"/>
    </source>
</evidence>
<feature type="region of interest" description="Disordered" evidence="1">
    <location>
        <begin position="1077"/>
        <end position="1098"/>
    </location>
</feature>
<feature type="compositionally biased region" description="Low complexity" evidence="1">
    <location>
        <begin position="1244"/>
        <end position="1258"/>
    </location>
</feature>